<dbReference type="CDD" id="cd12956">
    <property type="entry name" value="CBM_SusE-F_like"/>
    <property type="match status" value="1"/>
</dbReference>
<name>H8KR80_SOLCM</name>
<dbReference type="EMBL" id="CP003349">
    <property type="protein sequence ID" value="AFD07347.1"/>
    <property type="molecule type" value="Genomic_DNA"/>
</dbReference>
<dbReference type="GO" id="GO:0019867">
    <property type="term" value="C:outer membrane"/>
    <property type="evidence" value="ECO:0007669"/>
    <property type="project" value="InterPro"/>
</dbReference>
<dbReference type="GO" id="GO:2001070">
    <property type="term" value="F:starch binding"/>
    <property type="evidence" value="ECO:0007669"/>
    <property type="project" value="InterPro"/>
</dbReference>
<accession>H8KR80</accession>
<evidence type="ECO:0000313" key="3">
    <source>
        <dbReference type="Proteomes" id="UP000007590"/>
    </source>
</evidence>
<dbReference type="Gene3D" id="2.60.40.3620">
    <property type="match status" value="2"/>
</dbReference>
<protein>
    <recommendedName>
        <fullName evidence="1">SusE outer membrane protein domain-containing protein</fullName>
    </recommendedName>
</protein>
<organism evidence="2 3">
    <name type="scientific">Solitalea canadensis (strain ATCC 29591 / DSM 3403 / JCM 21819 / LMG 8368 / NBRC 15130 / NCIMB 12057 / USAM 9D)</name>
    <name type="common">Flexibacter canadensis</name>
    <dbReference type="NCBI Taxonomy" id="929556"/>
    <lineage>
        <taxon>Bacteria</taxon>
        <taxon>Pseudomonadati</taxon>
        <taxon>Bacteroidota</taxon>
        <taxon>Sphingobacteriia</taxon>
        <taxon>Sphingobacteriales</taxon>
        <taxon>Sphingobacteriaceae</taxon>
        <taxon>Solitalea</taxon>
    </lineage>
</organism>
<dbReference type="Proteomes" id="UP000007590">
    <property type="component" value="Chromosome"/>
</dbReference>
<keyword evidence="3" id="KW-1185">Reference proteome</keyword>
<gene>
    <name evidence="2" type="ordered locus">Solca_2305</name>
</gene>
<dbReference type="AlphaFoldDB" id="H8KR80"/>
<dbReference type="eggNOG" id="ENOG502Z9ND">
    <property type="taxonomic scope" value="Bacteria"/>
</dbReference>
<sequence>MKKHFYTLLFLGLTLFACQKDEVGPMIGEKIIAPEITTPSSGSTIEITALNLTDTVKVKWKKADYGVTTSVSYFLQADSATKQFAHPVSIGSSNSDELSIVMTDLNKKLLDQLHLPANKSSVIELRLGASINNLDTVISQVIKMTITPFKEIVEPPTIPEPVRLWVPGGYQGYKPASAPKLTAIDDGKFEGYIYFNSGTDLKFTSAPDWDHINYGYASDGKLTTDGQAGSMSVDKAGVYKIEANISDLTYKITHISTWGMVGTATPGSWDASTPLTYDASKDVWTKTINLVAGALKFRANDGWDINFGPAASAELEGELVQTNDAINITESGNYTVTISLSKANQPYKYTYTVRKN</sequence>
<dbReference type="InterPro" id="IPR025970">
    <property type="entry name" value="SusE"/>
</dbReference>
<dbReference type="OrthoDB" id="975117at2"/>
<evidence type="ECO:0000313" key="2">
    <source>
        <dbReference type="EMBL" id="AFD07347.1"/>
    </source>
</evidence>
<proteinExistence type="predicted"/>
<evidence type="ECO:0000259" key="1">
    <source>
        <dbReference type="Pfam" id="PF14292"/>
    </source>
</evidence>
<dbReference type="STRING" id="929556.Solca_2305"/>
<feature type="domain" description="SusE outer membrane protein" evidence="1">
    <location>
        <begin position="21"/>
        <end position="127"/>
    </location>
</feature>
<dbReference type="PROSITE" id="PS51257">
    <property type="entry name" value="PROKAR_LIPOPROTEIN"/>
    <property type="match status" value="1"/>
</dbReference>
<reference evidence="2" key="1">
    <citation type="submission" date="2012-02" db="EMBL/GenBank/DDBJ databases">
        <title>The complete genome of Solitalea canadensis DSM 3403.</title>
        <authorList>
            <consortium name="US DOE Joint Genome Institute (JGI-PGF)"/>
            <person name="Lucas S."/>
            <person name="Copeland A."/>
            <person name="Lapidus A."/>
            <person name="Glavina del Rio T."/>
            <person name="Dalin E."/>
            <person name="Tice H."/>
            <person name="Bruce D."/>
            <person name="Goodwin L."/>
            <person name="Pitluck S."/>
            <person name="Peters L."/>
            <person name="Ovchinnikova G."/>
            <person name="Lu M."/>
            <person name="Kyrpides N."/>
            <person name="Mavromatis K."/>
            <person name="Ivanova N."/>
            <person name="Brettin T."/>
            <person name="Detter J.C."/>
            <person name="Han C."/>
            <person name="Larimer F."/>
            <person name="Land M."/>
            <person name="Hauser L."/>
            <person name="Markowitz V."/>
            <person name="Cheng J.-F."/>
            <person name="Hugenholtz P."/>
            <person name="Woyke T."/>
            <person name="Wu D."/>
            <person name="Spring S."/>
            <person name="Schroeder M."/>
            <person name="Kopitz M."/>
            <person name="Brambilla E."/>
            <person name="Klenk H.-P."/>
            <person name="Eisen J.A."/>
        </authorList>
    </citation>
    <scope>NUCLEOTIDE SEQUENCE</scope>
    <source>
        <strain evidence="2">DSM 3403</strain>
    </source>
</reference>
<dbReference type="RefSeq" id="WP_014680574.1">
    <property type="nucleotide sequence ID" value="NC_017770.1"/>
</dbReference>
<dbReference type="CDD" id="cd12967">
    <property type="entry name" value="CBM_SusE-F_like_u1"/>
    <property type="match status" value="1"/>
</dbReference>
<dbReference type="HOGENOM" id="CLU_042892_0_0_10"/>
<dbReference type="KEGG" id="scn:Solca_2305"/>
<dbReference type="Pfam" id="PF14292">
    <property type="entry name" value="SusE"/>
    <property type="match status" value="1"/>
</dbReference>